<accession>C9MKT3</accession>
<dbReference type="EC" id="2.7.1.-" evidence="11"/>
<dbReference type="InterPro" id="IPR027417">
    <property type="entry name" value="P-loop_NTPase"/>
</dbReference>
<dbReference type="EMBL" id="ACVA01000007">
    <property type="protein sequence ID" value="EEX19888.1"/>
    <property type="molecule type" value="Genomic_DNA"/>
</dbReference>
<dbReference type="PANTHER" id="PTHR10513">
    <property type="entry name" value="DEOXYNUCLEOSIDE KINASE"/>
    <property type="match status" value="1"/>
</dbReference>
<dbReference type="InterPro" id="IPR050566">
    <property type="entry name" value="Deoxyribonucleoside_kinase"/>
</dbReference>
<keyword evidence="9" id="KW-1133">Transmembrane helix</keyword>
<name>C9MKT3_9BACT</name>
<dbReference type="Pfam" id="PF01712">
    <property type="entry name" value="dNK"/>
    <property type="match status" value="1"/>
</dbReference>
<comment type="similarity">
    <text evidence="1">Belongs to the DCK/DGK family.</text>
</comment>
<dbReference type="HOGENOM" id="CLU_030466_2_1_10"/>
<gene>
    <name evidence="11" type="ORF">HMPREF0973_00207</name>
</gene>
<protein>
    <submittedName>
        <fullName evidence="11">Deoxynucleoside kinase</fullName>
        <ecNumber evidence="11">2.7.1.-</ecNumber>
    </submittedName>
</protein>
<dbReference type="PANTHER" id="PTHR10513:SF35">
    <property type="entry name" value="DEOXYADENOSINE KINASE"/>
    <property type="match status" value="1"/>
</dbReference>
<sequence length="222" mass="26420">MKIHLCGVLPRVLYIIMHIAIAGNIGAGKTTLTKMLAKRYGWKAHFEPVDNNPYLEDYYADMARWSFNLQVYFLNKRFRDVVEISRSDDTIIQDRTIFEDARIFAPNLFDMGLMSERDFKNYTDLFELMLSLVKLPDLLIYIRCSIPRLIDHIQQRGRDYEQTMRIDYLRGLNQRYEDWIKTYKGHLMIVDGDTTNFLESKQDFKRVTDMIDDRLFGLFPME</sequence>
<feature type="binding site" evidence="7">
    <location>
        <position position="100"/>
    </location>
    <ligand>
        <name>substrate</name>
    </ligand>
</feature>
<dbReference type="FunFam" id="3.40.50.300:FF:000659">
    <property type="entry name" value="Deoxyguanosine kinase"/>
    <property type="match status" value="1"/>
</dbReference>
<dbReference type="Gene3D" id="3.40.50.300">
    <property type="entry name" value="P-loop containing nucleotide triphosphate hydrolases"/>
    <property type="match status" value="1"/>
</dbReference>
<feature type="binding site" evidence="7">
    <location>
        <position position="47"/>
    </location>
    <ligand>
        <name>substrate</name>
    </ligand>
</feature>
<proteinExistence type="inferred from homology"/>
<evidence type="ECO:0000256" key="5">
    <source>
        <dbReference type="ARBA" id="ARBA00022840"/>
    </source>
</evidence>
<dbReference type="GO" id="GO:0005524">
    <property type="term" value="F:ATP binding"/>
    <property type="evidence" value="ECO:0007669"/>
    <property type="project" value="UniProtKB-KW"/>
</dbReference>
<evidence type="ECO:0000256" key="4">
    <source>
        <dbReference type="ARBA" id="ARBA00022777"/>
    </source>
</evidence>
<dbReference type="PIRSF" id="PIRSF000705">
    <property type="entry name" value="DNK"/>
    <property type="match status" value="1"/>
</dbReference>
<feature type="binding site" evidence="8">
    <location>
        <begin position="23"/>
        <end position="31"/>
    </location>
    <ligand>
        <name>ATP</name>
        <dbReference type="ChEBI" id="CHEBI:30616"/>
    </ligand>
</feature>
<feature type="binding site" evidence="7">
    <location>
        <position position="59"/>
    </location>
    <ligand>
        <name>substrate</name>
    </ligand>
</feature>
<dbReference type="GO" id="GO:0005737">
    <property type="term" value="C:cytoplasm"/>
    <property type="evidence" value="ECO:0007669"/>
    <property type="project" value="TreeGrafter"/>
</dbReference>
<keyword evidence="9" id="KW-0812">Transmembrane</keyword>
<evidence type="ECO:0000259" key="10">
    <source>
        <dbReference type="Pfam" id="PF01712"/>
    </source>
</evidence>
<evidence type="ECO:0000256" key="3">
    <source>
        <dbReference type="ARBA" id="ARBA00022741"/>
    </source>
</evidence>
<dbReference type="SUPFAM" id="SSF52540">
    <property type="entry name" value="P-loop containing nucleoside triphosphate hydrolases"/>
    <property type="match status" value="1"/>
</dbReference>
<keyword evidence="3 8" id="KW-0547">Nucleotide-binding</keyword>
<dbReference type="Proteomes" id="UP000003327">
    <property type="component" value="Unassembled WGS sequence"/>
</dbReference>
<dbReference type="InterPro" id="IPR031314">
    <property type="entry name" value="DNK_dom"/>
</dbReference>
<feature type="binding site" evidence="7">
    <location>
        <position position="95"/>
    </location>
    <ligand>
        <name>substrate</name>
    </ligand>
</feature>
<evidence type="ECO:0000256" key="6">
    <source>
        <dbReference type="PIRSR" id="PIRSR000705-1"/>
    </source>
</evidence>
<feature type="domain" description="Deoxynucleoside kinase" evidence="10">
    <location>
        <begin position="19"/>
        <end position="212"/>
    </location>
</feature>
<evidence type="ECO:0000256" key="8">
    <source>
        <dbReference type="PIRSR" id="PIRSR000705-3"/>
    </source>
</evidence>
<keyword evidence="5 8" id="KW-0067">ATP-binding</keyword>
<evidence type="ECO:0000313" key="11">
    <source>
        <dbReference type="EMBL" id="EEX19888.1"/>
    </source>
</evidence>
<dbReference type="InterPro" id="IPR002624">
    <property type="entry name" value="DCK/DGK"/>
</dbReference>
<keyword evidence="2 11" id="KW-0808">Transferase</keyword>
<evidence type="ECO:0000313" key="12">
    <source>
        <dbReference type="Proteomes" id="UP000003327"/>
    </source>
</evidence>
<dbReference type="AlphaFoldDB" id="C9MKT3"/>
<keyword evidence="12" id="KW-1185">Reference proteome</keyword>
<feature type="binding site" evidence="7">
    <location>
        <position position="161"/>
    </location>
    <ligand>
        <name>substrate</name>
    </ligand>
</feature>
<dbReference type="GO" id="GO:0019136">
    <property type="term" value="F:deoxynucleoside kinase activity"/>
    <property type="evidence" value="ECO:0007669"/>
    <property type="project" value="InterPro"/>
</dbReference>
<feature type="active site" description="Proton acceptor" evidence="6">
    <location>
        <position position="94"/>
    </location>
</feature>
<evidence type="ECO:0000256" key="2">
    <source>
        <dbReference type="ARBA" id="ARBA00022679"/>
    </source>
</evidence>
<keyword evidence="4 11" id="KW-0418">Kinase</keyword>
<comment type="caution">
    <text evidence="11">The sequence shown here is derived from an EMBL/GenBank/DDBJ whole genome shotgun (WGS) entry which is preliminary data.</text>
</comment>
<feature type="binding site" evidence="7">
    <location>
        <position position="70"/>
    </location>
    <ligand>
        <name>substrate</name>
    </ligand>
</feature>
<feature type="transmembrane region" description="Helical" evidence="9">
    <location>
        <begin position="12"/>
        <end position="32"/>
    </location>
</feature>
<evidence type="ECO:0000256" key="9">
    <source>
        <dbReference type="SAM" id="Phobius"/>
    </source>
</evidence>
<reference evidence="11 12" key="1">
    <citation type="submission" date="2009-09" db="EMBL/GenBank/DDBJ databases">
        <authorList>
            <person name="Weinstock G."/>
            <person name="Sodergren E."/>
            <person name="Clifton S."/>
            <person name="Fulton L."/>
            <person name="Fulton B."/>
            <person name="Courtney L."/>
            <person name="Fronick C."/>
            <person name="Harrison M."/>
            <person name="Strong C."/>
            <person name="Farmer C."/>
            <person name="Delahaunty K."/>
            <person name="Markovic C."/>
            <person name="Hall O."/>
            <person name="Minx P."/>
            <person name="Tomlinson C."/>
            <person name="Mitreva M."/>
            <person name="Nelson J."/>
            <person name="Hou S."/>
            <person name="Wollam A."/>
            <person name="Pepin K.H."/>
            <person name="Johnson M."/>
            <person name="Bhonagiri V."/>
            <person name="Nash W.E."/>
            <person name="Warren W."/>
            <person name="Chinwalla A."/>
            <person name="Mardis E.R."/>
            <person name="Wilson R.K."/>
        </authorList>
    </citation>
    <scope>NUCLEOTIDE SEQUENCE [LARGE SCALE GENOMIC DNA]</scope>
    <source>
        <strain evidence="11 12">F0319</strain>
    </source>
</reference>
<keyword evidence="9" id="KW-0472">Membrane</keyword>
<dbReference type="eggNOG" id="COG1428">
    <property type="taxonomic scope" value="Bacteria"/>
</dbReference>
<organism evidence="11 12">
    <name type="scientific">Prevotella veroralis F0319</name>
    <dbReference type="NCBI Taxonomy" id="649761"/>
    <lineage>
        <taxon>Bacteria</taxon>
        <taxon>Pseudomonadati</taxon>
        <taxon>Bacteroidota</taxon>
        <taxon>Bacteroidia</taxon>
        <taxon>Bacteroidales</taxon>
        <taxon>Prevotellaceae</taxon>
        <taxon>Prevotella</taxon>
    </lineage>
</organism>
<evidence type="ECO:0000256" key="7">
    <source>
        <dbReference type="PIRSR" id="PIRSR000705-2"/>
    </source>
</evidence>
<dbReference type="STRING" id="649761.HMPREF0973_00207"/>
<evidence type="ECO:0000256" key="1">
    <source>
        <dbReference type="ARBA" id="ARBA00007420"/>
    </source>
</evidence>
<dbReference type="CDD" id="cd01673">
    <property type="entry name" value="dNK"/>
    <property type="match status" value="1"/>
</dbReference>